<evidence type="ECO:0000313" key="3">
    <source>
        <dbReference type="Proteomes" id="UP000006693"/>
    </source>
</evidence>
<dbReference type="Proteomes" id="UP000006693">
    <property type="component" value="Chromosome 1"/>
</dbReference>
<protein>
    <submittedName>
        <fullName evidence="2">Uncharacterized protein</fullName>
    </submittedName>
</protein>
<dbReference type="HOGENOM" id="CLU_2822779_0_0_4"/>
<dbReference type="PATRIC" id="fig|243160.12.peg.1116"/>
<sequence length="66" mass="6770">MNNKKSSPPTRRRPTRALVAAAAVTFAPVTAQSQLGSTVASPSARALVQASSATLPNGAVTMRSYV</sequence>
<keyword evidence="1" id="KW-0732">Signal</keyword>
<feature type="chain" id="PRO_5002600151" evidence="1">
    <location>
        <begin position="32"/>
        <end position="66"/>
    </location>
</feature>
<evidence type="ECO:0000313" key="2">
    <source>
        <dbReference type="EMBL" id="AAU48829.1"/>
    </source>
</evidence>
<evidence type="ECO:0000256" key="1">
    <source>
        <dbReference type="SAM" id="SignalP"/>
    </source>
</evidence>
<gene>
    <name evidence="2" type="ordered locus">BMA1081</name>
</gene>
<proteinExistence type="predicted"/>
<dbReference type="KEGG" id="bma:BMA1081"/>
<keyword evidence="3" id="KW-1185">Reference proteome</keyword>
<feature type="signal peptide" evidence="1">
    <location>
        <begin position="1"/>
        <end position="31"/>
    </location>
</feature>
<name>A0A0H2WHX5_BURMA</name>
<organism evidence="2 3">
    <name type="scientific">Burkholderia mallei (strain ATCC 23344)</name>
    <dbReference type="NCBI Taxonomy" id="243160"/>
    <lineage>
        <taxon>Bacteria</taxon>
        <taxon>Pseudomonadati</taxon>
        <taxon>Pseudomonadota</taxon>
        <taxon>Betaproteobacteria</taxon>
        <taxon>Burkholderiales</taxon>
        <taxon>Burkholderiaceae</taxon>
        <taxon>Burkholderia</taxon>
        <taxon>pseudomallei group</taxon>
    </lineage>
</organism>
<dbReference type="EMBL" id="CP000010">
    <property type="protein sequence ID" value="AAU48829.1"/>
    <property type="molecule type" value="Genomic_DNA"/>
</dbReference>
<accession>A0A0H2WHX5</accession>
<dbReference type="AlphaFoldDB" id="A0A0H2WHX5"/>
<reference evidence="2 3" key="1">
    <citation type="journal article" date="2004" name="Proc. Natl. Acad. Sci. U.S.A.">
        <title>Structural flexibility in the Burkholderia mallei genome.</title>
        <authorList>
            <person name="Nierman W.C."/>
            <person name="DeShazer D."/>
            <person name="Kim H.S."/>
            <person name="Tettelin H."/>
            <person name="Nelson K.E."/>
            <person name="Feldblyum T."/>
            <person name="Ulrich R.L."/>
            <person name="Ronning C.M."/>
            <person name="Brinkac L.M."/>
            <person name="Daugherty S.C."/>
            <person name="Davidsen T.D."/>
            <person name="Deboy R.T."/>
            <person name="Dimitrov G."/>
            <person name="Dodson R.J."/>
            <person name="Durkin A.S."/>
            <person name="Gwinn M.L."/>
            <person name="Haft D.H."/>
            <person name="Khouri H."/>
            <person name="Kolonay J.F."/>
            <person name="Madupu R."/>
            <person name="Mohammoud Y."/>
            <person name="Nelson W.C."/>
            <person name="Radune D."/>
            <person name="Romero C.M."/>
            <person name="Sarria S."/>
            <person name="Selengut J."/>
            <person name="Shamblin C."/>
            <person name="Sullivan S.A."/>
            <person name="White O."/>
            <person name="Yu Y."/>
            <person name="Zafar N."/>
            <person name="Zhou L."/>
            <person name="Fraser C.M."/>
        </authorList>
    </citation>
    <scope>NUCLEOTIDE SEQUENCE [LARGE SCALE GENOMIC DNA]</scope>
    <source>
        <strain evidence="2 3">ATCC 23344</strain>
    </source>
</reference>